<organism evidence="1 2">
    <name type="scientific">Moniliophthora roreri</name>
    <name type="common">Frosty pod rot fungus</name>
    <name type="synonym">Monilia roreri</name>
    <dbReference type="NCBI Taxonomy" id="221103"/>
    <lineage>
        <taxon>Eukaryota</taxon>
        <taxon>Fungi</taxon>
        <taxon>Dikarya</taxon>
        <taxon>Basidiomycota</taxon>
        <taxon>Agaricomycotina</taxon>
        <taxon>Agaricomycetes</taxon>
        <taxon>Agaricomycetidae</taxon>
        <taxon>Agaricales</taxon>
        <taxon>Marasmiineae</taxon>
        <taxon>Marasmiaceae</taxon>
        <taxon>Moniliophthora</taxon>
    </lineage>
</organism>
<comment type="caution">
    <text evidence="1">The sequence shown here is derived from an EMBL/GenBank/DDBJ whole genome shotgun (WGS) entry which is preliminary data.</text>
</comment>
<dbReference type="Proteomes" id="UP000054988">
    <property type="component" value="Unassembled WGS sequence"/>
</dbReference>
<dbReference type="EMBL" id="LATX01002429">
    <property type="protein sequence ID" value="KTB29552.1"/>
    <property type="molecule type" value="Genomic_DNA"/>
</dbReference>
<evidence type="ECO:0000313" key="1">
    <source>
        <dbReference type="EMBL" id="KTB29552.1"/>
    </source>
</evidence>
<reference evidence="1 2" key="1">
    <citation type="submission" date="2015-12" db="EMBL/GenBank/DDBJ databases">
        <title>Draft genome sequence of Moniliophthora roreri, the causal agent of frosty pod rot of cacao.</title>
        <authorList>
            <person name="Aime M.C."/>
            <person name="Diaz-Valderrama J.R."/>
            <person name="Kijpornyongpan T."/>
            <person name="Phillips-Mora W."/>
        </authorList>
    </citation>
    <scope>NUCLEOTIDE SEQUENCE [LARGE SCALE GENOMIC DNA]</scope>
    <source>
        <strain evidence="1 2">MCA 2952</strain>
    </source>
</reference>
<sequence>MSLPIFSSCSAVNGDFGGVVQRQQSLQSPKVMKRLRFKFEFAQRILRF</sequence>
<proteinExistence type="predicted"/>
<protein>
    <submittedName>
        <fullName evidence="1">Uncharacterized protein</fullName>
    </submittedName>
</protein>
<accession>A0A0W0EZM9</accession>
<evidence type="ECO:0000313" key="2">
    <source>
        <dbReference type="Proteomes" id="UP000054988"/>
    </source>
</evidence>
<dbReference type="AlphaFoldDB" id="A0A0W0EZM9"/>
<gene>
    <name evidence="1" type="ORF">WG66_17870</name>
</gene>
<name>A0A0W0EZM9_MONRR</name>